<dbReference type="AlphaFoldDB" id="A0A5M3YYC9"/>
<sequence>MSVSSTSATMFRRVIISTRRAMQPVNCLESRTVQTAVFGSYRSIHHSARLPAITASETRRRPTLRPNHMSAVAPVNGSSPTSKRSIFIQTENTPNPDALKFIPNHRVLPEDFPTTFLEYLSPRSTLAPPHPSPLAANLLNVEGVTSVFYGPDFITVTKASDANWAHIKPEVFSLITQAVTSGEALVNTVAKTGEHAQEGGEEESLGYNEEDDEVVSMIKELLDTRIRPAIQEDGGDIEFRGFENGIVMLKLRGACRTCDSSTVTLRNGIESMLMHYIEEVQGVEQVMDAEEEISMHEFAKFEEKLRQQKGAQATASAGPLDNP</sequence>
<dbReference type="Pfam" id="PF08712">
    <property type="entry name" value="Nfu_N"/>
    <property type="match status" value="1"/>
</dbReference>
<dbReference type="Pfam" id="PF01106">
    <property type="entry name" value="NifU"/>
    <property type="match status" value="1"/>
</dbReference>
<dbReference type="InterPro" id="IPR036498">
    <property type="entry name" value="Nfu/NifU_N_sf"/>
</dbReference>
<dbReference type="GO" id="GO:0005506">
    <property type="term" value="F:iron ion binding"/>
    <property type="evidence" value="ECO:0007669"/>
    <property type="project" value="InterPro"/>
</dbReference>
<keyword evidence="3" id="KW-1185">Reference proteome</keyword>
<accession>A0A5M3YYC9</accession>
<dbReference type="InterPro" id="IPR014824">
    <property type="entry name" value="Nfu/NifU_N"/>
</dbReference>
<dbReference type="InterPro" id="IPR035433">
    <property type="entry name" value="NFU1-like"/>
</dbReference>
<dbReference type="SMART" id="SM00932">
    <property type="entry name" value="Nfu_N"/>
    <property type="match status" value="1"/>
</dbReference>
<evidence type="ECO:0000256" key="1">
    <source>
        <dbReference type="ARBA" id="ARBA00006420"/>
    </source>
</evidence>
<protein>
    <submittedName>
        <fullName evidence="2">NifU-related protein</fullName>
    </submittedName>
</protein>
<evidence type="ECO:0000313" key="2">
    <source>
        <dbReference type="EMBL" id="GFF19897.1"/>
    </source>
</evidence>
<dbReference type="Proteomes" id="UP000452235">
    <property type="component" value="Unassembled WGS sequence"/>
</dbReference>
<dbReference type="SUPFAM" id="SSF110836">
    <property type="entry name" value="Hypothetical protein SAV1430"/>
    <property type="match status" value="1"/>
</dbReference>
<dbReference type="VEuPathDB" id="FungiDB:ATEG_03761"/>
<dbReference type="GO" id="GO:0016226">
    <property type="term" value="P:iron-sulfur cluster assembly"/>
    <property type="evidence" value="ECO:0007669"/>
    <property type="project" value="InterPro"/>
</dbReference>
<comment type="similarity">
    <text evidence="1">Belongs to the NifU family.</text>
</comment>
<proteinExistence type="inferred from homology"/>
<dbReference type="SUPFAM" id="SSF117916">
    <property type="entry name" value="Fe-S cluster assembly (FSCA) domain-like"/>
    <property type="match status" value="1"/>
</dbReference>
<gene>
    <name evidence="2" type="ORF">ATEIFO6365_0011015600</name>
</gene>
<evidence type="ECO:0000313" key="3">
    <source>
        <dbReference type="Proteomes" id="UP000452235"/>
    </source>
</evidence>
<dbReference type="PIRSF" id="PIRSF036773">
    <property type="entry name" value="HIRIP5"/>
    <property type="match status" value="1"/>
</dbReference>
<organism evidence="2 3">
    <name type="scientific">Aspergillus terreus</name>
    <dbReference type="NCBI Taxonomy" id="33178"/>
    <lineage>
        <taxon>Eukaryota</taxon>
        <taxon>Fungi</taxon>
        <taxon>Dikarya</taxon>
        <taxon>Ascomycota</taxon>
        <taxon>Pezizomycotina</taxon>
        <taxon>Eurotiomycetes</taxon>
        <taxon>Eurotiomycetidae</taxon>
        <taxon>Eurotiales</taxon>
        <taxon>Aspergillaceae</taxon>
        <taxon>Aspergillus</taxon>
        <taxon>Aspergillus subgen. Circumdati</taxon>
    </lineage>
</organism>
<dbReference type="InterPro" id="IPR034904">
    <property type="entry name" value="FSCA_dom_sf"/>
</dbReference>
<reference evidence="2 3" key="1">
    <citation type="submission" date="2020-01" db="EMBL/GenBank/DDBJ databases">
        <title>Aspergillus terreus IFO 6365 whole genome shotgun sequence.</title>
        <authorList>
            <person name="Kanamasa S."/>
            <person name="Takahashi H."/>
        </authorList>
    </citation>
    <scope>NUCLEOTIDE SEQUENCE [LARGE SCALE GENOMIC DNA]</scope>
    <source>
        <strain evidence="2 3">IFO 6365</strain>
    </source>
</reference>
<comment type="caution">
    <text evidence="2">The sequence shown here is derived from an EMBL/GenBank/DDBJ whole genome shotgun (WGS) entry which is preliminary data.</text>
</comment>
<dbReference type="InterPro" id="IPR001075">
    <property type="entry name" value="NIF_FeS_clus_asmbl_NifU_C"/>
</dbReference>
<dbReference type="GO" id="GO:0005739">
    <property type="term" value="C:mitochondrion"/>
    <property type="evidence" value="ECO:0007669"/>
    <property type="project" value="TreeGrafter"/>
</dbReference>
<dbReference type="Gene3D" id="3.30.1370.70">
    <property type="entry name" value="Scaffold protein Nfu/NifU, N-terminal domain"/>
    <property type="match status" value="1"/>
</dbReference>
<dbReference type="PANTHER" id="PTHR11178:SF1">
    <property type="entry name" value="NFU1 IRON-SULFUR CLUSTER SCAFFOLD HOMOLOG, MITOCHONDRIAL"/>
    <property type="match status" value="1"/>
</dbReference>
<name>A0A5M3YYC9_ASPTE</name>
<dbReference type="EMBL" id="BLJY01000011">
    <property type="protein sequence ID" value="GFF19897.1"/>
    <property type="molecule type" value="Genomic_DNA"/>
</dbReference>
<dbReference type="FunFam" id="3.30.1370.70:FF:000001">
    <property type="entry name" value="NifU-like protein 4, mitochondrial"/>
    <property type="match status" value="1"/>
</dbReference>
<dbReference type="FunFam" id="3.30.300.130:FF:000001">
    <property type="entry name" value="NFU1 iron-sulfur cluster scaffold"/>
    <property type="match status" value="1"/>
</dbReference>
<dbReference type="OrthoDB" id="565552at2759"/>
<dbReference type="GO" id="GO:0051536">
    <property type="term" value="F:iron-sulfur cluster binding"/>
    <property type="evidence" value="ECO:0007669"/>
    <property type="project" value="InterPro"/>
</dbReference>
<dbReference type="PANTHER" id="PTHR11178">
    <property type="entry name" value="IRON-SULFUR CLUSTER SCAFFOLD PROTEIN NFU-RELATED"/>
    <property type="match status" value="1"/>
</dbReference>
<dbReference type="Gene3D" id="3.30.300.130">
    <property type="entry name" value="Fe-S cluster assembly (FSCA)"/>
    <property type="match status" value="1"/>
</dbReference>